<comment type="similarity">
    <text evidence="1 3">Belongs to the short-chain dehydrogenases/reductases (SDR) family.</text>
</comment>
<proteinExistence type="inferred from homology"/>
<dbReference type="PANTHER" id="PTHR43899:SF13">
    <property type="entry name" value="RH59310P"/>
    <property type="match status" value="1"/>
</dbReference>
<dbReference type="CDD" id="cd05233">
    <property type="entry name" value="SDR_c"/>
    <property type="match status" value="1"/>
</dbReference>
<sequence>MNKTALVTGSASGLGFELALLLAKDGHNLVLIDIDVEKLKEAKQTIESNFSVKVQVFAKDLSKINISEEIIADLHGTPIDVLVNNAGFGLFGSFWETDWKREEQMLNLHVLTTTHLTKLVLKDMVKRGSGKILNLSSLAAFQPGPLMSLYYATKGYILSFSEAIACELKGTGVTVTALCPGPTKTSFQKVVANDSSENKITFNMASAKEVAAYGYKAMMKGKVYAIPGKFNKLLATLPRFMPRNLAANIVRKIQEKNREE</sequence>
<dbReference type="InterPro" id="IPR002347">
    <property type="entry name" value="SDR_fam"/>
</dbReference>
<dbReference type="PANTHER" id="PTHR43899">
    <property type="entry name" value="RH59310P"/>
    <property type="match status" value="1"/>
</dbReference>
<dbReference type="Pfam" id="PF00106">
    <property type="entry name" value="adh_short"/>
    <property type="match status" value="1"/>
</dbReference>
<evidence type="ECO:0000256" key="2">
    <source>
        <dbReference type="ARBA" id="ARBA00023002"/>
    </source>
</evidence>
<evidence type="ECO:0000256" key="3">
    <source>
        <dbReference type="RuleBase" id="RU000363"/>
    </source>
</evidence>
<dbReference type="SUPFAM" id="SSF51735">
    <property type="entry name" value="NAD(P)-binding Rossmann-fold domains"/>
    <property type="match status" value="1"/>
</dbReference>
<dbReference type="AlphaFoldDB" id="A0A5D0GKG7"/>
<reference evidence="4 5" key="1">
    <citation type="submission" date="2019-08" db="EMBL/GenBank/DDBJ databases">
        <title>Formosa sediminis sp. nov., isolated from marine sediment.</title>
        <authorList>
            <person name="Cao W.R."/>
        </authorList>
    </citation>
    <scope>NUCLEOTIDE SEQUENCE [LARGE SCALE GENOMIC DNA]</scope>
    <source>
        <strain evidence="4 5">1494</strain>
    </source>
</reference>
<dbReference type="Proteomes" id="UP000324550">
    <property type="component" value="Unassembled WGS sequence"/>
</dbReference>
<dbReference type="EMBL" id="VSFC01000019">
    <property type="protein sequence ID" value="TYA58267.1"/>
    <property type="molecule type" value="Genomic_DNA"/>
</dbReference>
<protein>
    <submittedName>
        <fullName evidence="4">SDR family oxidoreductase</fullName>
    </submittedName>
</protein>
<keyword evidence="5" id="KW-1185">Reference proteome</keyword>
<comment type="caution">
    <text evidence="4">The sequence shown here is derived from an EMBL/GenBank/DDBJ whole genome shotgun (WGS) entry which is preliminary data.</text>
</comment>
<dbReference type="InterPro" id="IPR051019">
    <property type="entry name" value="VLCFA-Steroid_DH"/>
</dbReference>
<dbReference type="RefSeq" id="WP_148453430.1">
    <property type="nucleotide sequence ID" value="NZ_VSFC01000019.1"/>
</dbReference>
<dbReference type="PIRSF" id="PIRSF000126">
    <property type="entry name" value="11-beta-HSD1"/>
    <property type="match status" value="1"/>
</dbReference>
<dbReference type="PRINTS" id="PR00081">
    <property type="entry name" value="GDHRDH"/>
</dbReference>
<name>A0A5D0GKG7_9FLAO</name>
<organism evidence="4 5">
    <name type="scientific">Formosa maritima</name>
    <dbReference type="NCBI Taxonomy" id="2592046"/>
    <lineage>
        <taxon>Bacteria</taxon>
        <taxon>Pseudomonadati</taxon>
        <taxon>Bacteroidota</taxon>
        <taxon>Flavobacteriia</taxon>
        <taxon>Flavobacteriales</taxon>
        <taxon>Flavobacteriaceae</taxon>
        <taxon>Formosa</taxon>
    </lineage>
</organism>
<dbReference type="GO" id="GO:0016491">
    <property type="term" value="F:oxidoreductase activity"/>
    <property type="evidence" value="ECO:0007669"/>
    <property type="project" value="UniProtKB-KW"/>
</dbReference>
<accession>A0A5D0GKG7</accession>
<gene>
    <name evidence="4" type="ORF">FVF61_03580</name>
</gene>
<evidence type="ECO:0000313" key="5">
    <source>
        <dbReference type="Proteomes" id="UP000324550"/>
    </source>
</evidence>
<dbReference type="PRINTS" id="PR00080">
    <property type="entry name" value="SDRFAMILY"/>
</dbReference>
<evidence type="ECO:0000256" key="1">
    <source>
        <dbReference type="ARBA" id="ARBA00006484"/>
    </source>
</evidence>
<evidence type="ECO:0000313" key="4">
    <source>
        <dbReference type="EMBL" id="TYA58267.1"/>
    </source>
</evidence>
<dbReference type="Gene3D" id="3.40.50.720">
    <property type="entry name" value="NAD(P)-binding Rossmann-like Domain"/>
    <property type="match status" value="1"/>
</dbReference>
<keyword evidence="2" id="KW-0560">Oxidoreductase</keyword>
<dbReference type="OrthoDB" id="9808814at2"/>
<dbReference type="InterPro" id="IPR036291">
    <property type="entry name" value="NAD(P)-bd_dom_sf"/>
</dbReference>